<dbReference type="CDD" id="cd09272">
    <property type="entry name" value="RNase_HI_RT_Ty1"/>
    <property type="match status" value="1"/>
</dbReference>
<proteinExistence type="predicted"/>
<protein>
    <recommendedName>
        <fullName evidence="1">Reverse transcriptase Ty1/copia-type domain-containing protein</fullName>
    </recommendedName>
</protein>
<reference evidence="2" key="1">
    <citation type="submission" date="2015-10" db="EMBL/GenBank/DDBJ databases">
        <authorList>
            <person name="Martinez-Garcia P.J."/>
            <person name="Crepeau M.W."/>
            <person name="Puiu D."/>
            <person name="Gonzalez-Ibeas D."/>
            <person name="Whalen J."/>
            <person name="Stevens K."/>
            <person name="Paul R."/>
            <person name="Butterfield T."/>
            <person name="Britton M."/>
            <person name="Reagan R."/>
            <person name="Chakraborty S."/>
            <person name="Walawage S.L."/>
            <person name="Vasquez-Gross H.A."/>
            <person name="Cardeno C."/>
            <person name="Famula R."/>
            <person name="Pratt K."/>
            <person name="Kuruganti S."/>
            <person name="Aradhya M.K."/>
            <person name="Leslie C.A."/>
            <person name="Dandekar A.M."/>
            <person name="Salzberg S.L."/>
            <person name="Wegrzyn J.L."/>
            <person name="Langley C.H."/>
            <person name="Neale D.B."/>
        </authorList>
    </citation>
    <scope>NUCLEOTIDE SEQUENCE</scope>
    <source>
        <tissue evidence="2">Leaves</tissue>
    </source>
</reference>
<evidence type="ECO:0000259" key="1">
    <source>
        <dbReference type="Pfam" id="PF07727"/>
    </source>
</evidence>
<evidence type="ECO:0000313" key="2">
    <source>
        <dbReference type="EMBL" id="KAF5464206.1"/>
    </source>
</evidence>
<dbReference type="InterPro" id="IPR013103">
    <property type="entry name" value="RVT_2"/>
</dbReference>
<dbReference type="Proteomes" id="UP000619265">
    <property type="component" value="Unassembled WGS sequence"/>
</dbReference>
<sequence length="272" mass="30635">MLNFGFSQSKADYSLFIKATDSSFTALLVYVDDILIAIDSLDSIAALKIFLNDNFKIKDLGPLRFFLGTEVARSSKGIHIYQRKYALEILADSGYLGSKPVKVPMDQNLKLNKDFGLEFQDRSSYHRLVGRLLYLTITRLDLSFAVHTLSQFMSRPITTHMAAAHKVLRYQKAAPGQGLLLAAHSSLQLVAYCDFDWASCPDTRRSVTGYCIHLGNSLVSWKSKKQTVVSRSFAETEYRSMAATCVEITWLKFFLVDFHVLHPQAAHLFCGN</sequence>
<dbReference type="PANTHER" id="PTHR11439:SF494">
    <property type="entry name" value="CYSTEINE-RICH RLK (RECEPTOR-LIKE PROTEIN KINASE) 8"/>
    <property type="match status" value="1"/>
</dbReference>
<reference evidence="2" key="2">
    <citation type="submission" date="2020-03" db="EMBL/GenBank/DDBJ databases">
        <title>Walnut 2.0.</title>
        <authorList>
            <person name="Marrano A."/>
            <person name="Britton M."/>
            <person name="Zimin A.V."/>
            <person name="Zaini P.A."/>
            <person name="Workman R."/>
            <person name="Puiu D."/>
            <person name="Bianco L."/>
            <person name="Allen B.J."/>
            <person name="Troggio M."/>
            <person name="Leslie C.A."/>
            <person name="Timp W."/>
            <person name="Dendekar A."/>
            <person name="Salzberg S.L."/>
            <person name="Neale D.B."/>
        </authorList>
    </citation>
    <scope>NUCLEOTIDE SEQUENCE</scope>
    <source>
        <tissue evidence="2">Leaves</tissue>
    </source>
</reference>
<dbReference type="InterPro" id="IPR043502">
    <property type="entry name" value="DNA/RNA_pol_sf"/>
</dbReference>
<organism evidence="2 3">
    <name type="scientific">Juglans regia</name>
    <name type="common">English walnut</name>
    <dbReference type="NCBI Taxonomy" id="51240"/>
    <lineage>
        <taxon>Eukaryota</taxon>
        <taxon>Viridiplantae</taxon>
        <taxon>Streptophyta</taxon>
        <taxon>Embryophyta</taxon>
        <taxon>Tracheophyta</taxon>
        <taxon>Spermatophyta</taxon>
        <taxon>Magnoliopsida</taxon>
        <taxon>eudicotyledons</taxon>
        <taxon>Gunneridae</taxon>
        <taxon>Pentapetalae</taxon>
        <taxon>rosids</taxon>
        <taxon>fabids</taxon>
        <taxon>Fagales</taxon>
        <taxon>Juglandaceae</taxon>
        <taxon>Juglans</taxon>
    </lineage>
</organism>
<comment type="caution">
    <text evidence="2">The sequence shown here is derived from an EMBL/GenBank/DDBJ whole genome shotgun (WGS) entry which is preliminary data.</text>
</comment>
<dbReference type="SUPFAM" id="SSF56672">
    <property type="entry name" value="DNA/RNA polymerases"/>
    <property type="match status" value="1"/>
</dbReference>
<name>A0A833XCV1_JUGRE</name>
<dbReference type="Pfam" id="PF07727">
    <property type="entry name" value="RVT_2"/>
    <property type="match status" value="1"/>
</dbReference>
<dbReference type="PANTHER" id="PTHR11439">
    <property type="entry name" value="GAG-POL-RELATED RETROTRANSPOSON"/>
    <property type="match status" value="1"/>
</dbReference>
<dbReference type="AlphaFoldDB" id="A0A833XCV1"/>
<gene>
    <name evidence="2" type="ORF">F2P56_014300</name>
</gene>
<dbReference type="Gramene" id="Jr07_06040_p1">
    <property type="protein sequence ID" value="cds.Jr07_06040_p1"/>
    <property type="gene ID" value="Jr07_06040"/>
</dbReference>
<feature type="domain" description="Reverse transcriptase Ty1/copia-type" evidence="1">
    <location>
        <begin position="3"/>
        <end position="105"/>
    </location>
</feature>
<evidence type="ECO:0000313" key="3">
    <source>
        <dbReference type="Proteomes" id="UP000619265"/>
    </source>
</evidence>
<accession>A0A833XCV1</accession>
<dbReference type="EMBL" id="LIHL02000007">
    <property type="protein sequence ID" value="KAF5464206.1"/>
    <property type="molecule type" value="Genomic_DNA"/>
</dbReference>